<protein>
    <recommendedName>
        <fullName evidence="5">Apple domain-containing protein</fullName>
    </recommendedName>
</protein>
<evidence type="ECO:0000313" key="4">
    <source>
        <dbReference type="Proteomes" id="UP001144673"/>
    </source>
</evidence>
<sequence length="368" mass="39016">MHSFNLIAATGLLAASAVQAAPRAMSFDASEASTHAYAVDEKDAFSEIVPRGMEWARSAQEQVPTDCPAPVLIVTTTTVDVTVYVTPSPTAEDMTTPMTTDTPRVTISIQNMTVPEPCDDDTTAGQTSTKPQSSSASMTMSSSSSSTSAMSSSSASTSSTPSRVTISIIPEHTTTPAPSEMETPPPCDEGSTFSYFTSTTAAPAPTQSSSDCVIDTAVTPVSTSTMSATPTTASAQPTKTQCVHDEPTGKPTDQTMYCGIHGKPAGTYFIAEFIENKPEEPVTEEGCYQFCDSVMESTKGCESYRFYKNNLGAPRCSLYGRNVAASVEDLDKNQPDTWYDLACGSPTAEKWHNGMPANHGKRSTEARV</sequence>
<dbReference type="KEGG" id="amus:LMH87_003781"/>
<evidence type="ECO:0000313" key="3">
    <source>
        <dbReference type="EMBL" id="KAJ4144914.1"/>
    </source>
</evidence>
<feature type="chain" id="PRO_5040901019" description="Apple domain-containing protein" evidence="2">
    <location>
        <begin position="21"/>
        <end position="368"/>
    </location>
</feature>
<feature type="signal peptide" evidence="2">
    <location>
        <begin position="1"/>
        <end position="20"/>
    </location>
</feature>
<evidence type="ECO:0000256" key="1">
    <source>
        <dbReference type="SAM" id="MobiDB-lite"/>
    </source>
</evidence>
<accession>A0A9W8UHF1</accession>
<feature type="compositionally biased region" description="Low complexity" evidence="1">
    <location>
        <begin position="133"/>
        <end position="159"/>
    </location>
</feature>
<keyword evidence="4" id="KW-1185">Reference proteome</keyword>
<evidence type="ECO:0008006" key="5">
    <source>
        <dbReference type="Google" id="ProtNLM"/>
    </source>
</evidence>
<feature type="compositionally biased region" description="Low complexity" evidence="1">
    <location>
        <begin position="191"/>
        <end position="210"/>
    </location>
</feature>
<dbReference type="EMBL" id="JAJHUN010000011">
    <property type="protein sequence ID" value="KAJ4144914.1"/>
    <property type="molecule type" value="Genomic_DNA"/>
</dbReference>
<gene>
    <name evidence="3" type="ORF">LMH87_003781</name>
</gene>
<feature type="region of interest" description="Disordered" evidence="1">
    <location>
        <begin position="222"/>
        <end position="248"/>
    </location>
</feature>
<keyword evidence="2" id="KW-0732">Signal</keyword>
<name>A0A9W8UHF1_AKAMU</name>
<dbReference type="Proteomes" id="UP001144673">
    <property type="component" value="Chromosome 2"/>
</dbReference>
<comment type="caution">
    <text evidence="3">The sequence shown here is derived from an EMBL/GenBank/DDBJ whole genome shotgun (WGS) entry which is preliminary data.</text>
</comment>
<dbReference type="AlphaFoldDB" id="A0A9W8UHF1"/>
<proteinExistence type="predicted"/>
<feature type="compositionally biased region" description="Polar residues" evidence="1">
    <location>
        <begin position="123"/>
        <end position="132"/>
    </location>
</feature>
<dbReference type="GeneID" id="80890940"/>
<dbReference type="RefSeq" id="XP_056048584.1">
    <property type="nucleotide sequence ID" value="XM_056194903.1"/>
</dbReference>
<evidence type="ECO:0000256" key="2">
    <source>
        <dbReference type="SAM" id="SignalP"/>
    </source>
</evidence>
<feature type="compositionally biased region" description="Low complexity" evidence="1">
    <location>
        <begin position="222"/>
        <end position="241"/>
    </location>
</feature>
<organism evidence="3 4">
    <name type="scientific">Akanthomyces muscarius</name>
    <name type="common">Entomopathogenic fungus</name>
    <name type="synonym">Lecanicillium muscarium</name>
    <dbReference type="NCBI Taxonomy" id="2231603"/>
    <lineage>
        <taxon>Eukaryota</taxon>
        <taxon>Fungi</taxon>
        <taxon>Dikarya</taxon>
        <taxon>Ascomycota</taxon>
        <taxon>Pezizomycotina</taxon>
        <taxon>Sordariomycetes</taxon>
        <taxon>Hypocreomycetidae</taxon>
        <taxon>Hypocreales</taxon>
        <taxon>Cordycipitaceae</taxon>
        <taxon>Akanthomyces</taxon>
    </lineage>
</organism>
<reference evidence="3" key="1">
    <citation type="journal article" date="2023" name="Access Microbiol">
        <title>De-novo genome assembly for Akanthomyces muscarius, a biocontrol agent of insect agricultural pests.</title>
        <authorList>
            <person name="Erdos Z."/>
            <person name="Studholme D.J."/>
            <person name="Raymond B."/>
            <person name="Sharma M."/>
        </authorList>
    </citation>
    <scope>NUCLEOTIDE SEQUENCE</scope>
    <source>
        <strain evidence="3">Ve6</strain>
    </source>
</reference>
<feature type="region of interest" description="Disordered" evidence="1">
    <location>
        <begin position="113"/>
        <end position="210"/>
    </location>
</feature>